<sequence length="257" mass="29419">MTSILQTATSVIRAELAFNSLCREMAKDNISLAYNYIKSAVTGVSTHLINGSTASISLKNRCINLIKAPLLLLRAPLLCLPLTNRVTQLALCFLFSQKPADFASPFHLTNAELMVRYNRNTPITFVAEKPLEKNILKNKEFNPSMLTNNTYVKLSPPLSIDLINSLEFKEDEIKVRYSEDTRRIFMEDYFKDKIAQKEKITKSDLDLSKEEQAIFIGKLGFTYSDCNNIFLKYLMQFPKTKYSISLKKEINQYKKLS</sequence>
<evidence type="ECO:0000313" key="2">
    <source>
        <dbReference type="Proteomes" id="UP000822862"/>
    </source>
</evidence>
<reference evidence="1 2" key="1">
    <citation type="submission" date="2020-01" db="EMBL/GenBank/DDBJ databases">
        <authorList>
            <person name="Sixt B."/>
            <person name="Schulz F."/>
            <person name="Kostanjsek R."/>
            <person name="Koestlbacher S."/>
            <person name="Collingro A."/>
            <person name="Toenshoff E."/>
            <person name="Horn M."/>
        </authorList>
    </citation>
    <scope>NUCLEOTIDE SEQUENCE [LARGE SCALE GENOMIC DNA]</scope>
    <source>
        <strain evidence="1 2">15C</strain>
    </source>
</reference>
<proteinExistence type="predicted"/>
<dbReference type="Proteomes" id="UP000822862">
    <property type="component" value="Chromosome"/>
</dbReference>
<accession>A0ABX8YZD3</accession>
<name>A0ABX8YZD3_9BACT</name>
<dbReference type="EMBL" id="CP075585">
    <property type="protein sequence ID" value="QZA58724.1"/>
    <property type="molecule type" value="Genomic_DNA"/>
</dbReference>
<organism evidence="1 2">
    <name type="scientific">Candidatus Rhabdochlamydia porcellionis</name>
    <dbReference type="NCBI Taxonomy" id="225148"/>
    <lineage>
        <taxon>Bacteria</taxon>
        <taxon>Pseudomonadati</taxon>
        <taxon>Chlamydiota</taxon>
        <taxon>Chlamydiia</taxon>
        <taxon>Parachlamydiales</taxon>
        <taxon>Candidatus Rhabdochlamydiaceae</taxon>
        <taxon>Candidatus Rhabdochlamydia</taxon>
    </lineage>
</organism>
<evidence type="ECO:0000313" key="1">
    <source>
        <dbReference type="EMBL" id="QZA58724.1"/>
    </source>
</evidence>
<keyword evidence="2" id="KW-1185">Reference proteome</keyword>
<reference evidence="1 2" key="2">
    <citation type="submission" date="2021-05" db="EMBL/GenBank/DDBJ databases">
        <title>Ecology and evolution of chlamydial symbionts of arthropods.</title>
        <authorList>
            <person name="Halter T."/>
            <person name="Sixt B.S."/>
            <person name="Toenshoff E.R."/>
            <person name="Koestlbacher S."/>
            <person name="Schulz F."/>
            <person name="Kostanjsek R."/>
            <person name="Collingro A."/>
            <person name="Hendrickx F."/>
            <person name="Horn M."/>
        </authorList>
    </citation>
    <scope>NUCLEOTIDE SEQUENCE [LARGE SCALE GENOMIC DNA]</scope>
    <source>
        <strain evidence="1 2">15C</strain>
    </source>
</reference>
<protein>
    <submittedName>
        <fullName evidence="1">Uncharacterized protein</fullName>
    </submittedName>
</protein>
<dbReference type="RefSeq" id="WP_194845689.1">
    <property type="nucleotide sequence ID" value="NZ_CP075585.1"/>
</dbReference>
<gene>
    <name evidence="1" type="ORF">RHAB15C_0000603</name>
</gene>